<organism evidence="1 2">
    <name type="scientific">Eleusine coracana subsp. coracana</name>
    <dbReference type="NCBI Taxonomy" id="191504"/>
    <lineage>
        <taxon>Eukaryota</taxon>
        <taxon>Viridiplantae</taxon>
        <taxon>Streptophyta</taxon>
        <taxon>Embryophyta</taxon>
        <taxon>Tracheophyta</taxon>
        <taxon>Spermatophyta</taxon>
        <taxon>Magnoliopsida</taxon>
        <taxon>Liliopsida</taxon>
        <taxon>Poales</taxon>
        <taxon>Poaceae</taxon>
        <taxon>PACMAD clade</taxon>
        <taxon>Chloridoideae</taxon>
        <taxon>Cynodonteae</taxon>
        <taxon>Eleusininae</taxon>
        <taxon>Eleusine</taxon>
    </lineage>
</organism>
<sequence length="407" mass="46521">MELGLQNPDAKIFAPNPNTEVRSCMGRHQLQGASPQKDFIVEDHNPCLVDPETKEPYFRPQSQEEEILLLRKKVAAASAKELRLLSEKHILERKLIDLRKAVDEMQEKAICDALKQLRQRANHLEEIRDWRVEEEELNLFTCSILSMLAEYNVHPSQINASTITAGVKVILTRSVFAELYLLWSYVLLLCYVIHEFVVSSTRDDVLTATPLNYIEENAVTNDIQFYRHGNPLPGIEGFQIVGEPRPGCILRACGFPTNGTTLCNFQWVRYFEDGTRHSIEGKAGNLSYIVKTICSVPLQQILKLRNTVTKDPIFEPLGLQQCAPGQNEISFASWWRKAIKKVKKGRRKRLNTMIIMGAWIICKHRNLCVFERANRSITSLLSTLWNEHYLLCLAGARRYALLMQAGL</sequence>
<dbReference type="PANTHER" id="PTHR31149:SF7">
    <property type="entry name" value="EXPRESSED PROTEIN"/>
    <property type="match status" value="1"/>
</dbReference>
<gene>
    <name evidence="1" type="primary">gb24852</name>
    <name evidence="1" type="ORF">PR202_gb24852</name>
</gene>
<reference evidence="1" key="2">
    <citation type="submission" date="2021-12" db="EMBL/GenBank/DDBJ databases">
        <title>Resequencing data analysis of finger millet.</title>
        <authorList>
            <person name="Hatakeyama M."/>
            <person name="Aluri S."/>
            <person name="Balachadran M.T."/>
            <person name="Sivarajan S.R."/>
            <person name="Poveda L."/>
            <person name="Shimizu-Inatsugi R."/>
            <person name="Schlapbach R."/>
            <person name="Sreeman S.M."/>
            <person name="Shimizu K.K."/>
        </authorList>
    </citation>
    <scope>NUCLEOTIDE SEQUENCE</scope>
</reference>
<name>A0AAV5FN26_ELECO</name>
<dbReference type="PANTHER" id="PTHR31149">
    <property type="entry name" value="EXPRESSED PROTEIN"/>
    <property type="match status" value="1"/>
</dbReference>
<dbReference type="GO" id="GO:0005886">
    <property type="term" value="C:plasma membrane"/>
    <property type="evidence" value="ECO:0007669"/>
    <property type="project" value="TreeGrafter"/>
</dbReference>
<dbReference type="AlphaFoldDB" id="A0AAV5FN26"/>
<dbReference type="Proteomes" id="UP001054889">
    <property type="component" value="Unassembled WGS sequence"/>
</dbReference>
<keyword evidence="2" id="KW-1185">Reference proteome</keyword>
<proteinExistence type="predicted"/>
<accession>A0AAV5FN26</accession>
<comment type="caution">
    <text evidence="1">The sequence shown here is derived from an EMBL/GenBank/DDBJ whole genome shotgun (WGS) entry which is preliminary data.</text>
</comment>
<evidence type="ECO:0000313" key="2">
    <source>
        <dbReference type="Proteomes" id="UP001054889"/>
    </source>
</evidence>
<reference evidence="1" key="1">
    <citation type="journal article" date="2018" name="DNA Res.">
        <title>Multiple hybrid de novo genome assembly of finger millet, an orphan allotetraploid crop.</title>
        <authorList>
            <person name="Hatakeyama M."/>
            <person name="Aluri S."/>
            <person name="Balachadran M.T."/>
            <person name="Sivarajan S.R."/>
            <person name="Patrignani A."/>
            <person name="Gruter S."/>
            <person name="Poveda L."/>
            <person name="Shimizu-Inatsugi R."/>
            <person name="Baeten J."/>
            <person name="Francoijs K.J."/>
            <person name="Nataraja K.N."/>
            <person name="Reddy Y.A.N."/>
            <person name="Phadnis S."/>
            <person name="Ravikumar R.L."/>
            <person name="Schlapbach R."/>
            <person name="Sreeman S.M."/>
            <person name="Shimizu K.K."/>
        </authorList>
    </citation>
    <scope>NUCLEOTIDE SEQUENCE</scope>
</reference>
<evidence type="ECO:0000313" key="1">
    <source>
        <dbReference type="EMBL" id="GJN36027.1"/>
    </source>
</evidence>
<protein>
    <submittedName>
        <fullName evidence="1">Uncharacterized protein</fullName>
    </submittedName>
</protein>
<dbReference type="EMBL" id="BQKI01000088">
    <property type="protein sequence ID" value="GJN36027.1"/>
    <property type="molecule type" value="Genomic_DNA"/>
</dbReference>